<dbReference type="Gene3D" id="3.90.226.30">
    <property type="match status" value="1"/>
</dbReference>
<evidence type="ECO:0000313" key="3">
    <source>
        <dbReference type="Proteomes" id="UP000823863"/>
    </source>
</evidence>
<feature type="domain" description="LarA-like N-terminal" evidence="1">
    <location>
        <begin position="33"/>
        <end position="189"/>
    </location>
</feature>
<name>A0A9D2TDA0_9FIRM</name>
<dbReference type="GO" id="GO:0050043">
    <property type="term" value="F:lactate racemase activity"/>
    <property type="evidence" value="ECO:0007669"/>
    <property type="project" value="InterPro"/>
</dbReference>
<dbReference type="PANTHER" id="PTHR33171">
    <property type="entry name" value="LAR_N DOMAIN-CONTAINING PROTEIN"/>
    <property type="match status" value="1"/>
</dbReference>
<sequence length="428" mass="48227">MRKEIELIREQTREGRISWDTAKEALDGLLRQLTPVKRVLLVPPDLTRCYSWGGKITDYLYHALQARSGSTSQVMIMPAVGTHCLMTRKQQVRFFGEDIPADAFLCHDWRNGLTMVGTVPEDFVRQVTGGRWNHSIKAEVNSRLTDGSFDLVISIGQVVPHEVVGMANYTKNILVGLGGREMINESHMAGAVCNLETIMGNIDTPVRKIFDYAEEKFLKDIPLVYILTVTTEEQGEAALHGIFCGSERETFTEAAKLAQYWNVTQVPRKTQKVVAYLEPEEFTSMWVGNKAVFRTRMMIEDGGELLILAPGLKAFGENEEVDRLIRRYGYRGTEKIMELVEEGAFQGAAMVSAHLIHGSSEGRFSITYAVDPRLMSREEIENVGYQYMELGTALERYPIDRLENGFQIMPDGEEVYVVKAPAVGLWRG</sequence>
<reference evidence="2" key="1">
    <citation type="journal article" date="2021" name="PeerJ">
        <title>Extensive microbial diversity within the chicken gut microbiome revealed by metagenomics and culture.</title>
        <authorList>
            <person name="Gilroy R."/>
            <person name="Ravi A."/>
            <person name="Getino M."/>
            <person name="Pursley I."/>
            <person name="Horton D.L."/>
            <person name="Alikhan N.F."/>
            <person name="Baker D."/>
            <person name="Gharbi K."/>
            <person name="Hall N."/>
            <person name="Watson M."/>
            <person name="Adriaenssens E.M."/>
            <person name="Foster-Nyarko E."/>
            <person name="Jarju S."/>
            <person name="Secka A."/>
            <person name="Antonio M."/>
            <person name="Oren A."/>
            <person name="Chaudhuri R.R."/>
            <person name="La Ragione R."/>
            <person name="Hildebrand F."/>
            <person name="Pallen M.J."/>
        </authorList>
    </citation>
    <scope>NUCLEOTIDE SEQUENCE</scope>
    <source>
        <strain evidence="2">CHK198-12963</strain>
    </source>
</reference>
<organism evidence="2 3">
    <name type="scientific">Candidatus Enterocloster excrementigallinarum</name>
    <dbReference type="NCBI Taxonomy" id="2838558"/>
    <lineage>
        <taxon>Bacteria</taxon>
        <taxon>Bacillati</taxon>
        <taxon>Bacillota</taxon>
        <taxon>Clostridia</taxon>
        <taxon>Lachnospirales</taxon>
        <taxon>Lachnospiraceae</taxon>
        <taxon>Enterocloster</taxon>
    </lineage>
</organism>
<accession>A0A9D2TDA0</accession>
<dbReference type="InterPro" id="IPR048068">
    <property type="entry name" value="LarA-like"/>
</dbReference>
<dbReference type="Proteomes" id="UP000823863">
    <property type="component" value="Unassembled WGS sequence"/>
</dbReference>
<evidence type="ECO:0000313" key="2">
    <source>
        <dbReference type="EMBL" id="HJC65694.1"/>
    </source>
</evidence>
<protein>
    <submittedName>
        <fullName evidence="2">DUF2088 domain-containing protein</fullName>
    </submittedName>
</protein>
<gene>
    <name evidence="2" type="ORF">H9931_03085</name>
</gene>
<dbReference type="InterPro" id="IPR043166">
    <property type="entry name" value="LarA-like_C"/>
</dbReference>
<proteinExistence type="predicted"/>
<dbReference type="AlphaFoldDB" id="A0A9D2TDA0"/>
<dbReference type="PANTHER" id="PTHR33171:SF17">
    <property type="entry name" value="LARA-LIKE N-TERMINAL DOMAIN-CONTAINING PROTEIN"/>
    <property type="match status" value="1"/>
</dbReference>
<dbReference type="Pfam" id="PF09861">
    <property type="entry name" value="Lar_N"/>
    <property type="match status" value="1"/>
</dbReference>
<evidence type="ECO:0000259" key="1">
    <source>
        <dbReference type="Pfam" id="PF09861"/>
    </source>
</evidence>
<dbReference type="EMBL" id="DWWB01000013">
    <property type="protein sequence ID" value="HJC65694.1"/>
    <property type="molecule type" value="Genomic_DNA"/>
</dbReference>
<dbReference type="Gene3D" id="3.40.50.11440">
    <property type="match status" value="1"/>
</dbReference>
<comment type="caution">
    <text evidence="2">The sequence shown here is derived from an EMBL/GenBank/DDBJ whole genome shotgun (WGS) entry which is preliminary data.</text>
</comment>
<reference evidence="2" key="2">
    <citation type="submission" date="2021-04" db="EMBL/GenBank/DDBJ databases">
        <authorList>
            <person name="Gilroy R."/>
        </authorList>
    </citation>
    <scope>NUCLEOTIDE SEQUENCE</scope>
    <source>
        <strain evidence="2">CHK198-12963</strain>
    </source>
</reference>
<dbReference type="InterPro" id="IPR018657">
    <property type="entry name" value="LarA-like_N"/>
</dbReference>